<reference evidence="2" key="1">
    <citation type="submission" date="2011-11" db="EMBL/GenBank/DDBJ databases">
        <title>The Genome Sequence of Fusarium oxysporum Cotton.</title>
        <authorList>
            <consortium name="The Broad Institute Genome Sequencing Platform"/>
            <person name="Ma L.-J."/>
            <person name="Gale L.R."/>
            <person name="Schwartz D.C."/>
            <person name="Zhou S."/>
            <person name="Corby-Kistler H."/>
            <person name="Young S.K."/>
            <person name="Zeng Q."/>
            <person name="Gargeya S."/>
            <person name="Fitzgerald M."/>
            <person name="Haas B."/>
            <person name="Abouelleil A."/>
            <person name="Alvarado L."/>
            <person name="Arachchi H.M."/>
            <person name="Berlin A."/>
            <person name="Brown A."/>
            <person name="Chapman S.B."/>
            <person name="Chen Z."/>
            <person name="Dunbar C."/>
            <person name="Freedman E."/>
            <person name="Gearin G."/>
            <person name="Goldberg J."/>
            <person name="Griggs A."/>
            <person name="Gujja S."/>
            <person name="Heiman D."/>
            <person name="Howarth C."/>
            <person name="Larson L."/>
            <person name="Lui A."/>
            <person name="MacDonald P.J.P."/>
            <person name="Montmayeur A."/>
            <person name="Murphy C."/>
            <person name="Neiman D."/>
            <person name="Pearson M."/>
            <person name="Priest M."/>
            <person name="Roberts A."/>
            <person name="Saif S."/>
            <person name="Shea T."/>
            <person name="Shenoy N."/>
            <person name="Sisk P."/>
            <person name="Stolte C."/>
            <person name="Sykes S."/>
            <person name="Wortman J."/>
            <person name="Nusbaum C."/>
            <person name="Birren B."/>
        </authorList>
    </citation>
    <scope>NUCLEOTIDE SEQUENCE [LARGE SCALE GENOMIC DNA]</scope>
    <source>
        <strain evidence="2">25433</strain>
    </source>
</reference>
<organism evidence="2">
    <name type="scientific">Fusarium oxysporum f. sp. vasinfectum 25433</name>
    <dbReference type="NCBI Taxonomy" id="1089449"/>
    <lineage>
        <taxon>Eukaryota</taxon>
        <taxon>Fungi</taxon>
        <taxon>Dikarya</taxon>
        <taxon>Ascomycota</taxon>
        <taxon>Pezizomycotina</taxon>
        <taxon>Sordariomycetes</taxon>
        <taxon>Hypocreomycetidae</taxon>
        <taxon>Hypocreales</taxon>
        <taxon>Nectriaceae</taxon>
        <taxon>Fusarium</taxon>
        <taxon>Fusarium oxysporum species complex</taxon>
    </lineage>
</organism>
<evidence type="ECO:0000256" key="1">
    <source>
        <dbReference type="SAM" id="MobiDB-lite"/>
    </source>
</evidence>
<dbReference type="AlphaFoldDB" id="X0LVN1"/>
<dbReference type="HOGENOM" id="CLU_127778_0_0_1"/>
<feature type="region of interest" description="Disordered" evidence="1">
    <location>
        <begin position="49"/>
        <end position="85"/>
    </location>
</feature>
<dbReference type="EMBL" id="KK035475">
    <property type="protein sequence ID" value="EXM12555.1"/>
    <property type="molecule type" value="Genomic_DNA"/>
</dbReference>
<evidence type="ECO:0000313" key="2">
    <source>
        <dbReference type="EMBL" id="EXM12555.1"/>
    </source>
</evidence>
<name>X0LVN1_FUSOX</name>
<accession>X0LVN1</accession>
<reference evidence="2" key="2">
    <citation type="submission" date="2014-03" db="EMBL/GenBank/DDBJ databases">
        <title>The Genome Annotation of Fusarium oxysporum Cotton.</title>
        <authorList>
            <consortium name="The Broad Institute Genomics Platform"/>
            <person name="Ma L.-J."/>
            <person name="Corby-Kistler H."/>
            <person name="Broz K."/>
            <person name="Gale L.R."/>
            <person name="Jonkers W."/>
            <person name="O'Donnell K."/>
            <person name="Ploetz R."/>
            <person name="Steinberg C."/>
            <person name="Schwartz D.C."/>
            <person name="VanEtten H."/>
            <person name="Zhou S."/>
            <person name="Young S.K."/>
            <person name="Zeng Q."/>
            <person name="Gargeya S."/>
            <person name="Fitzgerald M."/>
            <person name="Abouelleil A."/>
            <person name="Alvarado L."/>
            <person name="Chapman S.B."/>
            <person name="Gainer-Dewar J."/>
            <person name="Goldberg J."/>
            <person name="Griggs A."/>
            <person name="Gujja S."/>
            <person name="Hansen M."/>
            <person name="Howarth C."/>
            <person name="Imamovic A."/>
            <person name="Ireland A."/>
            <person name="Larimer J."/>
            <person name="McCowan C."/>
            <person name="Murphy C."/>
            <person name="Pearson M."/>
            <person name="Poon T.W."/>
            <person name="Priest M."/>
            <person name="Roberts A."/>
            <person name="Saif S."/>
            <person name="Shea T."/>
            <person name="Sykes S."/>
            <person name="Wortman J."/>
            <person name="Nusbaum C."/>
            <person name="Birren B."/>
        </authorList>
    </citation>
    <scope>NUCLEOTIDE SEQUENCE</scope>
    <source>
        <strain evidence="2">25433</strain>
    </source>
</reference>
<feature type="region of interest" description="Disordered" evidence="1">
    <location>
        <begin position="1"/>
        <end position="21"/>
    </location>
</feature>
<dbReference type="Proteomes" id="UP000030701">
    <property type="component" value="Unassembled WGS sequence"/>
</dbReference>
<proteinExistence type="predicted"/>
<sequence length="125" mass="13903">MHFNLFKDASPPTGEGHSIWNPSYPPASFIQPLGQSNRLIPRRETLVVSHKQGLPPPPLLGDSSCRRPKQAHQQPPKPPAARSCDPMTEMLENIGLLLTDYECTDQQARNPRTTFLLQRVPGDGL</sequence>
<protein>
    <submittedName>
        <fullName evidence="2">Uncharacterized protein</fullName>
    </submittedName>
</protein>
<gene>
    <name evidence="2" type="ORF">FOTG_18949</name>
</gene>